<dbReference type="InterPro" id="IPR046700">
    <property type="entry name" value="DUF6570"/>
</dbReference>
<proteinExistence type="inferred from homology"/>
<evidence type="ECO:0000256" key="1">
    <source>
        <dbReference type="RuleBase" id="RU363044"/>
    </source>
</evidence>
<dbReference type="InterPro" id="IPR027417">
    <property type="entry name" value="P-loop_NTPase"/>
</dbReference>
<dbReference type="GO" id="GO:0005524">
    <property type="term" value="F:ATP binding"/>
    <property type="evidence" value="ECO:0007669"/>
    <property type="project" value="UniProtKB-KW"/>
</dbReference>
<dbReference type="GO" id="GO:0006281">
    <property type="term" value="P:DNA repair"/>
    <property type="evidence" value="ECO:0007669"/>
    <property type="project" value="UniProtKB-KW"/>
</dbReference>
<dbReference type="Gene3D" id="3.40.50.300">
    <property type="entry name" value="P-loop containing nucleotide triphosphate hydrolases"/>
    <property type="match status" value="1"/>
</dbReference>
<dbReference type="InterPro" id="IPR051055">
    <property type="entry name" value="PIF1_helicase"/>
</dbReference>
<evidence type="ECO:0000256" key="2">
    <source>
        <dbReference type="SAM" id="MobiDB-lite"/>
    </source>
</evidence>
<keyword evidence="7" id="KW-1185">Reference proteome</keyword>
<comment type="catalytic activity">
    <reaction evidence="1">
        <text>ATP + H2O = ADP + phosphate + H(+)</text>
        <dbReference type="Rhea" id="RHEA:13065"/>
        <dbReference type="ChEBI" id="CHEBI:15377"/>
        <dbReference type="ChEBI" id="CHEBI:15378"/>
        <dbReference type="ChEBI" id="CHEBI:30616"/>
        <dbReference type="ChEBI" id="CHEBI:43474"/>
        <dbReference type="ChEBI" id="CHEBI:456216"/>
        <dbReference type="EC" id="5.6.2.3"/>
    </reaction>
</comment>
<comment type="cofactor">
    <cofactor evidence="1">
        <name>Mg(2+)</name>
        <dbReference type="ChEBI" id="CHEBI:18420"/>
    </cofactor>
</comment>
<keyword evidence="1" id="KW-0547">Nucleotide-binding</keyword>
<feature type="region of interest" description="Disordered" evidence="2">
    <location>
        <begin position="151"/>
        <end position="185"/>
    </location>
</feature>
<dbReference type="InterPro" id="IPR025476">
    <property type="entry name" value="Helitron_helicase-like"/>
</dbReference>
<dbReference type="SUPFAM" id="SSF52540">
    <property type="entry name" value="P-loop containing nucleoside triphosphate hydrolases"/>
    <property type="match status" value="1"/>
</dbReference>
<feature type="domain" description="Helitron helicase-like" evidence="4">
    <location>
        <begin position="289"/>
        <end position="535"/>
    </location>
</feature>
<dbReference type="HOGENOM" id="CLU_242227_0_0_1"/>
<comment type="similarity">
    <text evidence="1">Belongs to the helicase family.</text>
</comment>
<keyword evidence="1" id="KW-0233">DNA recombination</keyword>
<evidence type="ECO:0000259" key="4">
    <source>
        <dbReference type="Pfam" id="PF14214"/>
    </source>
</evidence>
<feature type="domain" description="DNA helicase Pif1-like DEAD-box helicase" evidence="3">
    <location>
        <begin position="1190"/>
        <end position="1400"/>
    </location>
</feature>
<dbReference type="PANTHER" id="PTHR47642:SF5">
    <property type="entry name" value="ATP-DEPENDENT DNA HELICASE"/>
    <property type="match status" value="1"/>
</dbReference>
<sequence>MACQGCFASLTSTSRNNVPYLSIASGIDYGYWKRIELSNNLKPLTLLESMLIAKIRLFGAIIKLTGNDRRCIKGHIISFPHDGPDAVAQYNTNENILPNIKGLQVSPFLKVDFDNVTNWLNTLKNIHPQYAGIQIDMSLSMQNNITTNATFDNSEESSHLDQTIGNDTANVRWTSAGGDNESSKDDNAIFNSVLLTDPNGSAFGSKQRVDAMENVLSSFATSINDENQQYLNKQTLVGTSERTIRVVRDKTPINEFRDQADLFYGAFPHLFLFGKGLPKVGHISERHRRHLLLQFHNEQANDHRFIFTLFNQIQRWEAIKSVNARVKNNNESFQKFSEWVKSHEFLNELETAIDNPNSASAKYIFKKIQPHILATGKNVPYGPIQRKNAMSQLYALVFRFGLPSVFFTFAPDDVHNPLAIRLCLPNNDNYSFPAIDKINDEISFMCELRKGAKEIMHINVSEYHLQQLISRNPVATSEVFKTIVETTFAELLRHPLTQNMKKTVSLNDHDGIFGKVSAAYIVIETNTRKSLHAHCAVWGGLPPAFLQKIAAYPDIVNKVSLALDSMFSASLPEDIHIEGALRRALNIPPTRFAYTKPTHFCNRHGDIIPEELESFKSRFFKLQDTLNCHAHSATCRKGTIGMTQCRLARPQPLNENTGPVMIQPQGSDRIITVPVSEQDCNVNYDDLFKSTNDIRPIAWELKRPILKGSFRDYLHLISPDIANRLNEISENKYTIIDNDFKSRNGYIVETNDVLASVLNCNTEACPLGAEEQAKTILFYLLKYLTKDSVELGSTLTVIRDALLYVNSNPSQAEDTNTDPNRFGKYFLQRLQNRITGLVEISDTQAAAYLLGLPASSCTHSFTYCFALSAIQKVSEQYQKYKHTYVELHDIDYDTDPNSGEDDNLSQDNDSDDENDDYINLCKSHNVPRIIQKKNPGKLREHTYGRQTNGTFPFHKDHPLCTTHEQQLLSKHMVPIVAGCKVPTIHRNSNTTDKAKYALFMMTLFSPWNDLGIPSHGINFKAFKQFLNQLDIRQNDENWNLINRSRLQTINNISKNLRVDNRNATVWKTETNTFTGRGNNFYDIESNLPADKQDDLMNDIEAIRDQFAADFNIILEDQRLTYAQDTALKLQTLTNQIEPIQQTRYRTFSQIDNVFLKEMLDEIIHDELQTDEPPLHNPEFDEREIPTMIHLNIEQQQIVKLFIPFFEKRNENPPRILIHGGPGTGKSFVVTNGIIPMARYYKLNTLTCAFTGSAAVNIHGHTIHSLLMLRCTKKTNASTEQYVAPLSTSQLAKLQESMKPIHILIIDEISTVASGMLNAINKRLQQAKQNEQPFGGLCVILIGDFFQMKPTTGRMIYSDVVKFYISKDEINTKNINSAEGANLFKTFQLIELTQQMRAAEDPIHVERINSIRCYDEKAKLTEETLNFIRNSILKSNDYLKNPKWIEGPIIVHDNTERIFINNILGEAFAKQTGVPIIRWKTNFKCPSLPITQWESFYEDNKIELTESFIANAIIYVSENFSTQRKIVNGTKAMMHSLAFSDSISSSQIETMRKAINEAQPGQIVMIPIIPSYIIVKLENANKEQWPKRFHDNNDIIVPIPIELFPTDPLNILYQGKKYKCYVKKHALDLGFSLTYAKTLMLENVLLNTHLDPSLLDYQE</sequence>
<dbReference type="Proteomes" id="UP000030755">
    <property type="component" value="Unassembled WGS sequence"/>
</dbReference>
<keyword evidence="1" id="KW-0378">Hydrolase</keyword>
<dbReference type="Pfam" id="PF20209">
    <property type="entry name" value="DUF6570"/>
    <property type="match status" value="1"/>
</dbReference>
<dbReference type="OrthoDB" id="2288986at2759"/>
<accession>A0A075B4K7</accession>
<dbReference type="InterPro" id="IPR010285">
    <property type="entry name" value="DNA_helicase_pif1-like_DEAD"/>
</dbReference>
<dbReference type="PANTHER" id="PTHR47642">
    <property type="entry name" value="ATP-DEPENDENT DNA HELICASE"/>
    <property type="match status" value="1"/>
</dbReference>
<dbReference type="Pfam" id="PF14214">
    <property type="entry name" value="Helitron_like_N"/>
    <property type="match status" value="1"/>
</dbReference>
<dbReference type="GO" id="GO:0016887">
    <property type="term" value="F:ATP hydrolysis activity"/>
    <property type="evidence" value="ECO:0007669"/>
    <property type="project" value="RHEA"/>
</dbReference>
<dbReference type="GO" id="GO:0000723">
    <property type="term" value="P:telomere maintenance"/>
    <property type="evidence" value="ECO:0007669"/>
    <property type="project" value="InterPro"/>
</dbReference>
<gene>
    <name evidence="6" type="ORF">O9G_005494</name>
</gene>
<organism evidence="6 7">
    <name type="scientific">Rozella allomycis (strain CSF55)</name>
    <dbReference type="NCBI Taxonomy" id="988480"/>
    <lineage>
        <taxon>Eukaryota</taxon>
        <taxon>Fungi</taxon>
        <taxon>Fungi incertae sedis</taxon>
        <taxon>Cryptomycota</taxon>
        <taxon>Cryptomycota incertae sedis</taxon>
        <taxon>Rozella</taxon>
    </lineage>
</organism>
<dbReference type="EMBL" id="KE560562">
    <property type="protein sequence ID" value="EPZ36432.1"/>
    <property type="molecule type" value="Genomic_DNA"/>
</dbReference>
<dbReference type="GO" id="GO:0043139">
    <property type="term" value="F:5'-3' DNA helicase activity"/>
    <property type="evidence" value="ECO:0007669"/>
    <property type="project" value="UniProtKB-EC"/>
</dbReference>
<evidence type="ECO:0000259" key="3">
    <source>
        <dbReference type="Pfam" id="PF05970"/>
    </source>
</evidence>
<protein>
    <recommendedName>
        <fullName evidence="1">ATP-dependent DNA helicase</fullName>
        <ecNumber evidence="1">5.6.2.3</ecNumber>
    </recommendedName>
</protein>
<reference evidence="6 7" key="1">
    <citation type="journal article" date="2013" name="Curr. Biol.">
        <title>Shared signatures of parasitism and phylogenomics unite Cryptomycota and microsporidia.</title>
        <authorList>
            <person name="James T.Y."/>
            <person name="Pelin A."/>
            <person name="Bonen L."/>
            <person name="Ahrendt S."/>
            <person name="Sain D."/>
            <person name="Corradi N."/>
            <person name="Stajich J.E."/>
        </authorList>
    </citation>
    <scope>NUCLEOTIDE SEQUENCE [LARGE SCALE GENOMIC DNA]</scope>
    <source>
        <strain evidence="6 7">CSF55</strain>
    </source>
</reference>
<feature type="region of interest" description="Disordered" evidence="2">
    <location>
        <begin position="891"/>
        <end position="915"/>
    </location>
</feature>
<keyword evidence="1 6" id="KW-0347">Helicase</keyword>
<keyword evidence="1" id="KW-0067">ATP-binding</keyword>
<dbReference type="EC" id="5.6.2.3" evidence="1"/>
<keyword evidence="1" id="KW-0234">DNA repair</keyword>
<dbReference type="STRING" id="988480.A0A075B4K7"/>
<feature type="compositionally biased region" description="Acidic residues" evidence="2">
    <location>
        <begin position="892"/>
        <end position="915"/>
    </location>
</feature>
<evidence type="ECO:0000313" key="6">
    <source>
        <dbReference type="EMBL" id="EPZ36432.1"/>
    </source>
</evidence>
<feature type="domain" description="DUF6570" evidence="5">
    <location>
        <begin position="15"/>
        <end position="137"/>
    </location>
</feature>
<name>A0A075B4K7_ROZAC</name>
<dbReference type="Pfam" id="PF05970">
    <property type="entry name" value="PIF1"/>
    <property type="match status" value="1"/>
</dbReference>
<dbReference type="GO" id="GO:0006310">
    <property type="term" value="P:DNA recombination"/>
    <property type="evidence" value="ECO:0007669"/>
    <property type="project" value="UniProtKB-KW"/>
</dbReference>
<evidence type="ECO:0000259" key="5">
    <source>
        <dbReference type="Pfam" id="PF20209"/>
    </source>
</evidence>
<evidence type="ECO:0000313" key="7">
    <source>
        <dbReference type="Proteomes" id="UP000030755"/>
    </source>
</evidence>
<keyword evidence="1" id="KW-0227">DNA damage</keyword>
<feature type="compositionally biased region" description="Polar residues" evidence="2">
    <location>
        <begin position="160"/>
        <end position="173"/>
    </location>
</feature>